<dbReference type="Proteomes" id="UP000568664">
    <property type="component" value="Unassembled WGS sequence"/>
</dbReference>
<reference evidence="1 2" key="1">
    <citation type="submission" date="2020-04" db="EMBL/GenBank/DDBJ databases">
        <title>Thalassotalea sp. M1531, isolated from the surface of marine red alga.</title>
        <authorList>
            <person name="Pang L."/>
            <person name="Lu D.-C."/>
        </authorList>
    </citation>
    <scope>NUCLEOTIDE SEQUENCE [LARGE SCALE GENOMIC DNA]</scope>
    <source>
        <strain evidence="1 2">M1531</strain>
    </source>
</reference>
<dbReference type="RefSeq" id="WP_169076347.1">
    <property type="nucleotide sequence ID" value="NZ_JABBXH010000006.1"/>
</dbReference>
<dbReference type="AlphaFoldDB" id="A0A7Y0LF06"/>
<gene>
    <name evidence="1" type="ORF">HII17_15805</name>
</gene>
<proteinExistence type="predicted"/>
<dbReference type="EMBL" id="JABBXH010000006">
    <property type="protein sequence ID" value="NMP33022.1"/>
    <property type="molecule type" value="Genomic_DNA"/>
</dbReference>
<evidence type="ECO:0008006" key="3">
    <source>
        <dbReference type="Google" id="ProtNLM"/>
    </source>
</evidence>
<evidence type="ECO:0000313" key="2">
    <source>
        <dbReference type="Proteomes" id="UP000568664"/>
    </source>
</evidence>
<keyword evidence="2" id="KW-1185">Reference proteome</keyword>
<organism evidence="1 2">
    <name type="scientific">Thalassotalea algicola</name>
    <dbReference type="NCBI Taxonomy" id="2716224"/>
    <lineage>
        <taxon>Bacteria</taxon>
        <taxon>Pseudomonadati</taxon>
        <taxon>Pseudomonadota</taxon>
        <taxon>Gammaproteobacteria</taxon>
        <taxon>Alteromonadales</taxon>
        <taxon>Colwelliaceae</taxon>
        <taxon>Thalassotalea</taxon>
    </lineage>
</organism>
<accession>A0A7Y0LF06</accession>
<evidence type="ECO:0000313" key="1">
    <source>
        <dbReference type="EMBL" id="NMP33022.1"/>
    </source>
</evidence>
<name>A0A7Y0LF06_9GAMM</name>
<sequence>MEIQSAFNTGVQGFQDATRQASDAAANIVDATVVTQEQVSENPAQPLADSQKLPNLNQELVDLKVAEYQAKASAEVIKTADETLGTLLDVTA</sequence>
<comment type="caution">
    <text evidence="1">The sequence shown here is derived from an EMBL/GenBank/DDBJ whole genome shotgun (WGS) entry which is preliminary data.</text>
</comment>
<protein>
    <recommendedName>
        <fullName evidence="3">Flagellar biosynthesis protein FlgE</fullName>
    </recommendedName>
</protein>